<reference evidence="6 7" key="1">
    <citation type="submission" date="2024-01" db="EMBL/GenBank/DDBJ databases">
        <authorList>
            <person name="Allen C."/>
            <person name="Tagirdzhanova G."/>
        </authorList>
    </citation>
    <scope>NUCLEOTIDE SEQUENCE [LARGE SCALE GENOMIC DNA]</scope>
</reference>
<dbReference type="InterPro" id="IPR011701">
    <property type="entry name" value="MFS"/>
</dbReference>
<dbReference type="PROSITE" id="PS50850">
    <property type="entry name" value="MFS"/>
    <property type="match status" value="1"/>
</dbReference>
<protein>
    <recommendedName>
        <fullName evidence="5">Major facilitator superfamily (MFS) profile domain-containing protein</fullName>
    </recommendedName>
</protein>
<evidence type="ECO:0000313" key="7">
    <source>
        <dbReference type="Proteomes" id="UP001642405"/>
    </source>
</evidence>
<feature type="domain" description="Major facilitator superfamily (MFS) profile" evidence="5">
    <location>
        <begin position="288"/>
        <end position="475"/>
    </location>
</feature>
<feature type="transmembrane region" description="Helical" evidence="4">
    <location>
        <begin position="412"/>
        <end position="431"/>
    </location>
</feature>
<feature type="compositionally biased region" description="Low complexity" evidence="3">
    <location>
        <begin position="24"/>
        <end position="67"/>
    </location>
</feature>
<comment type="similarity">
    <text evidence="2">Belongs to the major facilitator superfamily. Monocarboxylate porter (TC 2.A.1.13) family.</text>
</comment>
<dbReference type="CDD" id="cd17352">
    <property type="entry name" value="MFS_MCT_SLC16"/>
    <property type="match status" value="1"/>
</dbReference>
<feature type="transmembrane region" description="Helical" evidence="4">
    <location>
        <begin position="211"/>
        <end position="230"/>
    </location>
</feature>
<evidence type="ECO:0000256" key="1">
    <source>
        <dbReference type="ARBA" id="ARBA00004141"/>
    </source>
</evidence>
<feature type="transmembrane region" description="Helical" evidence="4">
    <location>
        <begin position="183"/>
        <end position="204"/>
    </location>
</feature>
<keyword evidence="4" id="KW-0472">Membrane</keyword>
<dbReference type="Proteomes" id="UP001642405">
    <property type="component" value="Unassembled WGS sequence"/>
</dbReference>
<comment type="caution">
    <text evidence="6">The sequence shown here is derived from an EMBL/GenBank/DDBJ whole genome shotgun (WGS) entry which is preliminary data.</text>
</comment>
<dbReference type="PANTHER" id="PTHR11360:SF319">
    <property type="entry name" value="MAJOR FACILITATOR SUPERFAMILY (MFS) PROFILE DOMAIN-CONTAINING PROTEIN"/>
    <property type="match status" value="1"/>
</dbReference>
<keyword evidence="7" id="KW-1185">Reference proteome</keyword>
<evidence type="ECO:0000256" key="2">
    <source>
        <dbReference type="ARBA" id="ARBA00006727"/>
    </source>
</evidence>
<gene>
    <name evidence="6" type="ORF">SCUCBS95973_000762</name>
</gene>
<feature type="transmembrane region" description="Helical" evidence="4">
    <location>
        <begin position="124"/>
        <end position="146"/>
    </location>
</feature>
<dbReference type="InterPro" id="IPR036259">
    <property type="entry name" value="MFS_trans_sf"/>
</dbReference>
<dbReference type="Pfam" id="PF07690">
    <property type="entry name" value="MFS_1"/>
    <property type="match status" value="1"/>
</dbReference>
<feature type="transmembrane region" description="Helical" evidence="4">
    <location>
        <begin position="443"/>
        <end position="463"/>
    </location>
</feature>
<feature type="compositionally biased region" description="Basic and acidic residues" evidence="3">
    <location>
        <begin position="1"/>
        <end position="17"/>
    </location>
</feature>
<dbReference type="SUPFAM" id="SSF103473">
    <property type="entry name" value="MFS general substrate transporter"/>
    <property type="match status" value="1"/>
</dbReference>
<keyword evidence="4" id="KW-1133">Transmembrane helix</keyword>
<feature type="transmembrane region" description="Helical" evidence="4">
    <location>
        <begin position="322"/>
        <end position="340"/>
    </location>
</feature>
<feature type="transmembrane region" description="Helical" evidence="4">
    <location>
        <begin position="83"/>
        <end position="104"/>
    </location>
</feature>
<feature type="transmembrane region" description="Helical" evidence="4">
    <location>
        <begin position="352"/>
        <end position="372"/>
    </location>
</feature>
<sequence length="475" mass="50484">MTDEKKMVLDDSHHSSDEATIDGNNVNDNNVNDNNVNDNNVNDNNVNNNINDPEKGASPPASADPNAPKQPDYGPAPDGGWRAWSVAMGAGFITFAALGFANTFGVFQEYYITHQLQHKSADTIAWIGSCTAFFQFLAGSISGPLFDRYGSWLLRPSTVVCVFATMMISLCTEFYQFLLCQGILLGIATGCMQFPAMAAVMQFFDKNRAAALGVAVAGSSVGGVVFPIALSRMLNDPSVAAHLSFGWAVRIIGFVMLFSLGISCVTVRPRLPPRTTQFFLPAAFKQTNFVFIIFAMIFMFMGLFTPLFFLPSYAVTQGMDTALASYLLAIVNAASTFGRIIPGILADRLGRINVLVVGGTATGIIIMCLTKAHSTAGLVVFAVFFGFASGTIVSGASAAISVCSDDPRKMGTYLGMGLGTASIAVLIGPPINGQLVHHYPTYLPMTLFSGIACVVGGAFAFYAKSGTPQGIMGRV</sequence>
<dbReference type="PANTHER" id="PTHR11360">
    <property type="entry name" value="MONOCARBOXYLATE TRANSPORTER"/>
    <property type="match status" value="1"/>
</dbReference>
<evidence type="ECO:0000313" key="6">
    <source>
        <dbReference type="EMBL" id="CAK7210384.1"/>
    </source>
</evidence>
<name>A0ABP0ASZ0_9PEZI</name>
<proteinExistence type="inferred from homology"/>
<evidence type="ECO:0000259" key="5">
    <source>
        <dbReference type="PROSITE" id="PS50850"/>
    </source>
</evidence>
<feature type="transmembrane region" description="Helical" evidence="4">
    <location>
        <begin position="158"/>
        <end position="177"/>
    </location>
</feature>
<comment type="subcellular location">
    <subcellularLocation>
        <location evidence="1">Membrane</location>
        <topology evidence="1">Multi-pass membrane protein</topology>
    </subcellularLocation>
</comment>
<dbReference type="EMBL" id="CAWUHB010000003">
    <property type="protein sequence ID" value="CAK7210384.1"/>
    <property type="molecule type" value="Genomic_DNA"/>
</dbReference>
<feature type="transmembrane region" description="Helical" evidence="4">
    <location>
        <begin position="378"/>
        <end position="400"/>
    </location>
</feature>
<evidence type="ECO:0000256" key="3">
    <source>
        <dbReference type="SAM" id="MobiDB-lite"/>
    </source>
</evidence>
<organism evidence="6 7">
    <name type="scientific">Sporothrix curviconia</name>
    <dbReference type="NCBI Taxonomy" id="1260050"/>
    <lineage>
        <taxon>Eukaryota</taxon>
        <taxon>Fungi</taxon>
        <taxon>Dikarya</taxon>
        <taxon>Ascomycota</taxon>
        <taxon>Pezizomycotina</taxon>
        <taxon>Sordariomycetes</taxon>
        <taxon>Sordariomycetidae</taxon>
        <taxon>Ophiostomatales</taxon>
        <taxon>Ophiostomataceae</taxon>
        <taxon>Sporothrix</taxon>
    </lineage>
</organism>
<dbReference type="Gene3D" id="1.20.1250.20">
    <property type="entry name" value="MFS general substrate transporter like domains"/>
    <property type="match status" value="2"/>
</dbReference>
<keyword evidence="4" id="KW-0812">Transmembrane</keyword>
<dbReference type="InterPro" id="IPR020846">
    <property type="entry name" value="MFS_dom"/>
</dbReference>
<feature type="transmembrane region" description="Helical" evidence="4">
    <location>
        <begin position="288"/>
        <end position="310"/>
    </location>
</feature>
<accession>A0ABP0ASZ0</accession>
<feature type="region of interest" description="Disordered" evidence="3">
    <location>
        <begin position="1"/>
        <end position="76"/>
    </location>
</feature>
<feature type="transmembrane region" description="Helical" evidence="4">
    <location>
        <begin position="245"/>
        <end position="267"/>
    </location>
</feature>
<dbReference type="InterPro" id="IPR050327">
    <property type="entry name" value="Proton-linked_MCT"/>
</dbReference>
<evidence type="ECO:0000256" key="4">
    <source>
        <dbReference type="SAM" id="Phobius"/>
    </source>
</evidence>